<organism evidence="3 4">
    <name type="scientific">Paraburkholderia pallida</name>
    <dbReference type="NCBI Taxonomy" id="2547399"/>
    <lineage>
        <taxon>Bacteria</taxon>
        <taxon>Pseudomonadati</taxon>
        <taxon>Pseudomonadota</taxon>
        <taxon>Betaproteobacteria</taxon>
        <taxon>Burkholderiales</taxon>
        <taxon>Burkholderiaceae</taxon>
        <taxon>Paraburkholderia</taxon>
    </lineage>
</organism>
<proteinExistence type="predicted"/>
<feature type="compositionally biased region" description="Basic and acidic residues" evidence="1">
    <location>
        <begin position="14"/>
        <end position="27"/>
    </location>
</feature>
<keyword evidence="2" id="KW-1133">Transmembrane helix</keyword>
<accession>A0A4P7CY45</accession>
<dbReference type="RefSeq" id="WP_134755574.1">
    <property type="nucleotide sequence ID" value="NZ_CP038150.1"/>
</dbReference>
<reference evidence="3 4" key="1">
    <citation type="submission" date="2019-03" db="EMBL/GenBank/DDBJ databases">
        <title>Paraburkholderia sp. 7MH5, isolated from subtropical forest soil.</title>
        <authorList>
            <person name="Gao Z.-H."/>
            <person name="Qiu L.-H."/>
        </authorList>
    </citation>
    <scope>NUCLEOTIDE SEQUENCE [LARGE SCALE GENOMIC DNA]</scope>
    <source>
        <strain evidence="3 4">7MH5</strain>
    </source>
</reference>
<dbReference type="AlphaFoldDB" id="A0A4P7CY45"/>
<dbReference type="KEGG" id="ppai:E1956_28665"/>
<keyword evidence="4" id="KW-1185">Reference proteome</keyword>
<evidence type="ECO:0000256" key="2">
    <source>
        <dbReference type="SAM" id="Phobius"/>
    </source>
</evidence>
<dbReference type="Proteomes" id="UP000295727">
    <property type="component" value="Chromosome 3"/>
</dbReference>
<evidence type="ECO:0000256" key="1">
    <source>
        <dbReference type="SAM" id="MobiDB-lite"/>
    </source>
</evidence>
<evidence type="ECO:0000313" key="4">
    <source>
        <dbReference type="Proteomes" id="UP000295727"/>
    </source>
</evidence>
<dbReference type="EMBL" id="CP038150">
    <property type="protein sequence ID" value="QBR01189.1"/>
    <property type="molecule type" value="Genomic_DNA"/>
</dbReference>
<name>A0A4P7CY45_9BURK</name>
<feature type="transmembrane region" description="Helical" evidence="2">
    <location>
        <begin position="34"/>
        <end position="58"/>
    </location>
</feature>
<feature type="region of interest" description="Disordered" evidence="1">
    <location>
        <begin position="1"/>
        <end position="27"/>
    </location>
</feature>
<protein>
    <submittedName>
        <fullName evidence="3">Uncharacterized protein</fullName>
    </submittedName>
</protein>
<gene>
    <name evidence="3" type="ORF">E1956_28665</name>
</gene>
<keyword evidence="2" id="KW-0812">Transmembrane</keyword>
<keyword evidence="2" id="KW-0472">Membrane</keyword>
<feature type="compositionally biased region" description="Polar residues" evidence="1">
    <location>
        <begin position="1"/>
        <end position="11"/>
    </location>
</feature>
<evidence type="ECO:0000313" key="3">
    <source>
        <dbReference type="EMBL" id="QBR01189.1"/>
    </source>
</evidence>
<sequence length="63" mass="6893">MKRTSMSQSGLTEPADRDRPPAQDARARSRRLPWVLILALPVLIIALVIGLEIFGLIVRLSGG</sequence>